<evidence type="ECO:0000313" key="2">
    <source>
        <dbReference type="EMBL" id="CDT57219.1"/>
    </source>
</evidence>
<feature type="chain" id="PRO_5046452576" evidence="1">
    <location>
        <begin position="23"/>
        <end position="173"/>
    </location>
</feature>
<evidence type="ECO:0000256" key="1">
    <source>
        <dbReference type="SAM" id="SignalP"/>
    </source>
</evidence>
<feature type="signal peptide" evidence="1">
    <location>
        <begin position="1"/>
        <end position="22"/>
    </location>
</feature>
<keyword evidence="1" id="KW-0732">Signal</keyword>
<protein>
    <submittedName>
        <fullName evidence="2">Pilus assembly protein PilP</fullName>
    </submittedName>
</protein>
<dbReference type="InterPro" id="IPR007446">
    <property type="entry name" value="PilP"/>
</dbReference>
<dbReference type="Gene3D" id="2.30.30.830">
    <property type="match status" value="1"/>
</dbReference>
<evidence type="ECO:0000313" key="3">
    <source>
        <dbReference type="Proteomes" id="UP000049077"/>
    </source>
</evidence>
<gene>
    <name evidence="2" type="ORF">VCR4J5_720039</name>
</gene>
<keyword evidence="3" id="KW-1185">Reference proteome</keyword>
<organism evidence="2 3">
    <name type="scientific">Vibrio crassostreae</name>
    <dbReference type="NCBI Taxonomy" id="246167"/>
    <lineage>
        <taxon>Bacteria</taxon>
        <taxon>Pseudomonadati</taxon>
        <taxon>Pseudomonadota</taxon>
        <taxon>Gammaproteobacteria</taxon>
        <taxon>Vibrionales</taxon>
        <taxon>Vibrionaceae</taxon>
        <taxon>Vibrio</taxon>
    </lineage>
</organism>
<dbReference type="EMBL" id="CCJX01000160">
    <property type="protein sequence ID" value="CDT57219.1"/>
    <property type="molecule type" value="Genomic_DNA"/>
</dbReference>
<name>A0ABP1X5L4_9VIBR</name>
<sequence length="173" mass="19225">MMKPNSALYSIVLLLALSGCKANQDSLPDFVAQVETKARKDVEQLVPATEFTAATYQRRAFRPPFELPKEAIVQNQPLVKKDCWQPSARSRNGKLEKYPLSKLRLRGVMGSGSSVFGLVQTPKGNVVNVKKGQFIGLNNGRVTKVTSQYVQINETLPDGLGCWHKRNVRLALK</sequence>
<accession>A0ABP1X5L4</accession>
<dbReference type="PROSITE" id="PS51257">
    <property type="entry name" value="PROKAR_LIPOPROTEIN"/>
    <property type="match status" value="1"/>
</dbReference>
<dbReference type="Proteomes" id="UP000049077">
    <property type="component" value="Unassembled WGS sequence"/>
</dbReference>
<dbReference type="PIRSF" id="PIRSF016481">
    <property type="entry name" value="Pilus_assembly_PilP"/>
    <property type="match status" value="1"/>
</dbReference>
<proteinExistence type="predicted"/>
<reference evidence="2 3" key="1">
    <citation type="submission" date="2014-06" db="EMBL/GenBank/DDBJ databases">
        <authorList>
            <person name="Le Roux F."/>
        </authorList>
    </citation>
    <scope>NUCLEOTIDE SEQUENCE [LARGE SCALE GENOMIC DNA]</scope>
    <source>
        <strain evidence="2 3">J5-4</strain>
    </source>
</reference>
<comment type="caution">
    <text evidence="2">The sequence shown here is derived from an EMBL/GenBank/DDBJ whole genome shotgun (WGS) entry which is preliminary data.</text>
</comment>
<dbReference type="Pfam" id="PF04351">
    <property type="entry name" value="PilP"/>
    <property type="match status" value="1"/>
</dbReference>